<reference evidence="1" key="2">
    <citation type="journal article" date="2015" name="Data Brief">
        <title>Shoot transcriptome of the giant reed, Arundo donax.</title>
        <authorList>
            <person name="Barrero R.A."/>
            <person name="Guerrero F.D."/>
            <person name="Moolhuijzen P."/>
            <person name="Goolsby J.A."/>
            <person name="Tidwell J."/>
            <person name="Bellgard S.E."/>
            <person name="Bellgard M.I."/>
        </authorList>
    </citation>
    <scope>NUCLEOTIDE SEQUENCE</scope>
    <source>
        <tissue evidence="1">Shoot tissue taken approximately 20 cm above the soil surface</tissue>
    </source>
</reference>
<evidence type="ECO:0000313" key="1">
    <source>
        <dbReference type="EMBL" id="JAE10897.1"/>
    </source>
</evidence>
<name>A0A0A9FEW1_ARUDO</name>
<protein>
    <submittedName>
        <fullName evidence="1">Uncharacterized protein</fullName>
    </submittedName>
</protein>
<reference evidence="1" key="1">
    <citation type="submission" date="2014-09" db="EMBL/GenBank/DDBJ databases">
        <authorList>
            <person name="Magalhaes I.L.F."/>
            <person name="Oliveira U."/>
            <person name="Santos F.R."/>
            <person name="Vidigal T.H.D.A."/>
            <person name="Brescovit A.D."/>
            <person name="Santos A.J."/>
        </authorList>
    </citation>
    <scope>NUCLEOTIDE SEQUENCE</scope>
    <source>
        <tissue evidence="1">Shoot tissue taken approximately 20 cm above the soil surface</tissue>
    </source>
</reference>
<proteinExistence type="predicted"/>
<accession>A0A0A9FEW1</accession>
<sequence>MTSLGPYMMLLLLTDMMQRYVEKSPEGHKCVPRLDKSIQEITLLQARGWHWG</sequence>
<dbReference type="EMBL" id="GBRH01186999">
    <property type="protein sequence ID" value="JAE10897.1"/>
    <property type="molecule type" value="Transcribed_RNA"/>
</dbReference>
<organism evidence="1">
    <name type="scientific">Arundo donax</name>
    <name type="common">Giant reed</name>
    <name type="synonym">Donax arundinaceus</name>
    <dbReference type="NCBI Taxonomy" id="35708"/>
    <lineage>
        <taxon>Eukaryota</taxon>
        <taxon>Viridiplantae</taxon>
        <taxon>Streptophyta</taxon>
        <taxon>Embryophyta</taxon>
        <taxon>Tracheophyta</taxon>
        <taxon>Spermatophyta</taxon>
        <taxon>Magnoliopsida</taxon>
        <taxon>Liliopsida</taxon>
        <taxon>Poales</taxon>
        <taxon>Poaceae</taxon>
        <taxon>PACMAD clade</taxon>
        <taxon>Arundinoideae</taxon>
        <taxon>Arundineae</taxon>
        <taxon>Arundo</taxon>
    </lineage>
</organism>
<dbReference type="AlphaFoldDB" id="A0A0A9FEW1"/>